<dbReference type="Pfam" id="PF00849">
    <property type="entry name" value="PseudoU_synth_2"/>
    <property type="match status" value="1"/>
</dbReference>
<evidence type="ECO:0000313" key="4">
    <source>
        <dbReference type="Proteomes" id="UP000061468"/>
    </source>
</evidence>
<name>A0AAC9ACW0_9ALTE</name>
<dbReference type="GO" id="GO:0140098">
    <property type="term" value="F:catalytic activity, acting on RNA"/>
    <property type="evidence" value="ECO:0007669"/>
    <property type="project" value="UniProtKB-ARBA"/>
</dbReference>
<dbReference type="Gene3D" id="3.30.2350.10">
    <property type="entry name" value="Pseudouridine synthase"/>
    <property type="match status" value="1"/>
</dbReference>
<dbReference type="GO" id="GO:0009982">
    <property type="term" value="F:pseudouridine synthase activity"/>
    <property type="evidence" value="ECO:0007669"/>
    <property type="project" value="InterPro"/>
</dbReference>
<dbReference type="InterPro" id="IPR050188">
    <property type="entry name" value="RluA_PseudoU_synthase"/>
</dbReference>
<evidence type="ECO:0000256" key="1">
    <source>
        <dbReference type="ARBA" id="ARBA00010876"/>
    </source>
</evidence>
<sequence>MQPIPILFEDANLLVVNKPVGVAMHDALDSKSGDPKDNALAIEHEDTDKNAAQKESSACKGEDTLRTDGIVTQLKKQLSLSELHLCHRLDTGTSGCLCLAKNAKTAAEIGELFSSRRIGKFYLALSEHKPKKKQGAIIGDMKNRRGGQRILLKSQENPAITQFFSHAAKPGTRGFIVKPHSGKTHQIRVALKSIGAPILGDSLYGGAPSDRLYLHAWHLRLPLSAGELTITAPFDTGRVVNESEVQAWYSALQQPDSYPWPSLPARFSTPPIDKLNVLG</sequence>
<gene>
    <name evidence="3" type="ORF">AV942_06195</name>
</gene>
<dbReference type="Proteomes" id="UP000061468">
    <property type="component" value="Chromosome"/>
</dbReference>
<dbReference type="EMBL" id="CP013928">
    <property type="protein sequence ID" value="AMJ77932.1"/>
    <property type="molecule type" value="Genomic_DNA"/>
</dbReference>
<dbReference type="RefSeq" id="WP_012517780.1">
    <property type="nucleotide sequence ID" value="NZ_CAKMLI010000034.1"/>
</dbReference>
<dbReference type="PANTHER" id="PTHR21600:SF87">
    <property type="entry name" value="RNA PSEUDOURIDYLATE SYNTHASE DOMAIN-CONTAINING PROTEIN 1"/>
    <property type="match status" value="1"/>
</dbReference>
<protein>
    <submittedName>
        <fullName evidence="3">RNA pseudouridine synthase</fullName>
    </submittedName>
</protein>
<reference evidence="3 4" key="1">
    <citation type="submission" date="2015-12" db="EMBL/GenBank/DDBJ databases">
        <title>Intraspecies pangenome expansion in the marine bacterium Alteromonas.</title>
        <authorList>
            <person name="Lopez-Perez M."/>
            <person name="Rodriguez-Valera F."/>
        </authorList>
    </citation>
    <scope>NUCLEOTIDE SEQUENCE [LARGE SCALE GENOMIC DNA]</scope>
    <source>
        <strain evidence="3 4">UM8</strain>
    </source>
</reference>
<dbReference type="SUPFAM" id="SSF55120">
    <property type="entry name" value="Pseudouridine synthase"/>
    <property type="match status" value="1"/>
</dbReference>
<organism evidence="3 4">
    <name type="scientific">Alteromonas mediterranea</name>
    <dbReference type="NCBI Taxonomy" id="314275"/>
    <lineage>
        <taxon>Bacteria</taxon>
        <taxon>Pseudomonadati</taxon>
        <taxon>Pseudomonadota</taxon>
        <taxon>Gammaproteobacteria</taxon>
        <taxon>Alteromonadales</taxon>
        <taxon>Alteromonadaceae</taxon>
        <taxon>Alteromonas/Salinimonas group</taxon>
        <taxon>Alteromonas</taxon>
    </lineage>
</organism>
<dbReference type="InterPro" id="IPR020103">
    <property type="entry name" value="PsdUridine_synth_cat_dom_sf"/>
</dbReference>
<evidence type="ECO:0000259" key="2">
    <source>
        <dbReference type="Pfam" id="PF00849"/>
    </source>
</evidence>
<dbReference type="OMA" id="RGYLHAW"/>
<dbReference type="CDD" id="cd02869">
    <property type="entry name" value="PseudoU_synth_RluA_like"/>
    <property type="match status" value="1"/>
</dbReference>
<dbReference type="InterPro" id="IPR006145">
    <property type="entry name" value="PsdUridine_synth_RsuA/RluA"/>
</dbReference>
<proteinExistence type="inferred from homology"/>
<feature type="domain" description="Pseudouridine synthase RsuA/RluA-like" evidence="2">
    <location>
        <begin position="12"/>
        <end position="192"/>
    </location>
</feature>
<evidence type="ECO:0000313" key="3">
    <source>
        <dbReference type="EMBL" id="AMJ77932.1"/>
    </source>
</evidence>
<dbReference type="PANTHER" id="PTHR21600">
    <property type="entry name" value="MITOCHONDRIAL RNA PSEUDOURIDINE SYNTHASE"/>
    <property type="match status" value="1"/>
</dbReference>
<comment type="similarity">
    <text evidence="1">Belongs to the pseudouridine synthase RluA family.</text>
</comment>
<dbReference type="GO" id="GO:0003723">
    <property type="term" value="F:RNA binding"/>
    <property type="evidence" value="ECO:0007669"/>
    <property type="project" value="InterPro"/>
</dbReference>
<accession>A0AAC9ACW0</accession>
<dbReference type="GO" id="GO:0000455">
    <property type="term" value="P:enzyme-directed rRNA pseudouridine synthesis"/>
    <property type="evidence" value="ECO:0007669"/>
    <property type="project" value="TreeGrafter"/>
</dbReference>
<dbReference type="AlphaFoldDB" id="A0AAC9ACW0"/>